<dbReference type="AlphaFoldDB" id="A0A5C3KQ05"/>
<sequence>MSYLYHRNGSNSTSPATPGLQRNPGSMGRRRFASRSENPSRRRNTQAVRHSRGSLKISRDTNKSRTAPSHRK</sequence>
<organism evidence="2 3">
    <name type="scientific">Coprinopsis marcescibilis</name>
    <name type="common">Agaric fungus</name>
    <name type="synonym">Psathyrella marcescibilis</name>
    <dbReference type="NCBI Taxonomy" id="230819"/>
    <lineage>
        <taxon>Eukaryota</taxon>
        <taxon>Fungi</taxon>
        <taxon>Dikarya</taxon>
        <taxon>Basidiomycota</taxon>
        <taxon>Agaricomycotina</taxon>
        <taxon>Agaricomycetes</taxon>
        <taxon>Agaricomycetidae</taxon>
        <taxon>Agaricales</taxon>
        <taxon>Agaricineae</taxon>
        <taxon>Psathyrellaceae</taxon>
        <taxon>Coprinopsis</taxon>
    </lineage>
</organism>
<evidence type="ECO:0000313" key="3">
    <source>
        <dbReference type="Proteomes" id="UP000307440"/>
    </source>
</evidence>
<accession>A0A5C3KQ05</accession>
<evidence type="ECO:0000313" key="2">
    <source>
        <dbReference type="EMBL" id="TFK22175.1"/>
    </source>
</evidence>
<feature type="region of interest" description="Disordered" evidence="1">
    <location>
        <begin position="1"/>
        <end position="72"/>
    </location>
</feature>
<dbReference type="Proteomes" id="UP000307440">
    <property type="component" value="Unassembled WGS sequence"/>
</dbReference>
<dbReference type="EMBL" id="ML210248">
    <property type="protein sequence ID" value="TFK22175.1"/>
    <property type="molecule type" value="Genomic_DNA"/>
</dbReference>
<evidence type="ECO:0000256" key="1">
    <source>
        <dbReference type="SAM" id="MobiDB-lite"/>
    </source>
</evidence>
<name>A0A5C3KQ05_COPMA</name>
<gene>
    <name evidence="2" type="ORF">FA15DRAFT_671846</name>
</gene>
<protein>
    <submittedName>
        <fullName evidence="2">Uncharacterized protein</fullName>
    </submittedName>
</protein>
<reference evidence="2 3" key="1">
    <citation type="journal article" date="2019" name="Nat. Ecol. Evol.">
        <title>Megaphylogeny resolves global patterns of mushroom evolution.</title>
        <authorList>
            <person name="Varga T."/>
            <person name="Krizsan K."/>
            <person name="Foldi C."/>
            <person name="Dima B."/>
            <person name="Sanchez-Garcia M."/>
            <person name="Sanchez-Ramirez S."/>
            <person name="Szollosi G.J."/>
            <person name="Szarkandi J.G."/>
            <person name="Papp V."/>
            <person name="Albert L."/>
            <person name="Andreopoulos W."/>
            <person name="Angelini C."/>
            <person name="Antonin V."/>
            <person name="Barry K.W."/>
            <person name="Bougher N.L."/>
            <person name="Buchanan P."/>
            <person name="Buyck B."/>
            <person name="Bense V."/>
            <person name="Catcheside P."/>
            <person name="Chovatia M."/>
            <person name="Cooper J."/>
            <person name="Damon W."/>
            <person name="Desjardin D."/>
            <person name="Finy P."/>
            <person name="Geml J."/>
            <person name="Haridas S."/>
            <person name="Hughes K."/>
            <person name="Justo A."/>
            <person name="Karasinski D."/>
            <person name="Kautmanova I."/>
            <person name="Kiss B."/>
            <person name="Kocsube S."/>
            <person name="Kotiranta H."/>
            <person name="LaButti K.M."/>
            <person name="Lechner B.E."/>
            <person name="Liimatainen K."/>
            <person name="Lipzen A."/>
            <person name="Lukacs Z."/>
            <person name="Mihaltcheva S."/>
            <person name="Morgado L.N."/>
            <person name="Niskanen T."/>
            <person name="Noordeloos M.E."/>
            <person name="Ohm R.A."/>
            <person name="Ortiz-Santana B."/>
            <person name="Ovrebo C."/>
            <person name="Racz N."/>
            <person name="Riley R."/>
            <person name="Savchenko A."/>
            <person name="Shiryaev A."/>
            <person name="Soop K."/>
            <person name="Spirin V."/>
            <person name="Szebenyi C."/>
            <person name="Tomsovsky M."/>
            <person name="Tulloss R.E."/>
            <person name="Uehling J."/>
            <person name="Grigoriev I.V."/>
            <person name="Vagvolgyi C."/>
            <person name="Papp T."/>
            <person name="Martin F.M."/>
            <person name="Miettinen O."/>
            <person name="Hibbett D.S."/>
            <person name="Nagy L.G."/>
        </authorList>
    </citation>
    <scope>NUCLEOTIDE SEQUENCE [LARGE SCALE GENOMIC DNA]</scope>
    <source>
        <strain evidence="2 3">CBS 121175</strain>
    </source>
</reference>
<feature type="compositionally biased region" description="Basic residues" evidence="1">
    <location>
        <begin position="41"/>
        <end position="53"/>
    </location>
</feature>
<proteinExistence type="predicted"/>
<keyword evidence="3" id="KW-1185">Reference proteome</keyword>